<gene>
    <name evidence="7" type="primary">rimI</name>
    <name evidence="7" type="ORF">FYJ50_03125</name>
</gene>
<evidence type="ECO:0000256" key="4">
    <source>
        <dbReference type="ARBA" id="ARBA00023315"/>
    </source>
</evidence>
<dbReference type="EMBL" id="VUMM01000003">
    <property type="protein sequence ID" value="MSS01113.1"/>
    <property type="molecule type" value="Genomic_DNA"/>
</dbReference>
<comment type="catalytic activity">
    <reaction evidence="5">
        <text>N-terminal L-alanyl-[ribosomal protein bS18] + acetyl-CoA = N-terminal N(alpha)-acetyl-L-alanyl-[ribosomal protein bS18] + CoA + H(+)</text>
        <dbReference type="Rhea" id="RHEA:43756"/>
        <dbReference type="Rhea" id="RHEA-COMP:10676"/>
        <dbReference type="Rhea" id="RHEA-COMP:10677"/>
        <dbReference type="ChEBI" id="CHEBI:15378"/>
        <dbReference type="ChEBI" id="CHEBI:57287"/>
        <dbReference type="ChEBI" id="CHEBI:57288"/>
        <dbReference type="ChEBI" id="CHEBI:64718"/>
        <dbReference type="ChEBI" id="CHEBI:83683"/>
        <dbReference type="EC" id="2.3.1.266"/>
    </reaction>
</comment>
<dbReference type="PROSITE" id="PS51186">
    <property type="entry name" value="GNAT"/>
    <property type="match status" value="1"/>
</dbReference>
<comment type="similarity">
    <text evidence="1 5">Belongs to the acetyltransferase family. RimI subfamily.</text>
</comment>
<dbReference type="GO" id="GO:0008999">
    <property type="term" value="F:protein-N-terminal-alanine acetyltransferase activity"/>
    <property type="evidence" value="ECO:0007669"/>
    <property type="project" value="UniProtKB-EC"/>
</dbReference>
<dbReference type="InterPro" id="IPR006464">
    <property type="entry name" value="AcTrfase_RimI/Ard1"/>
</dbReference>
<dbReference type="GO" id="GO:0005737">
    <property type="term" value="C:cytoplasm"/>
    <property type="evidence" value="ECO:0007669"/>
    <property type="project" value="UniProtKB-SubCell"/>
</dbReference>
<keyword evidence="3 7" id="KW-0808">Transferase</keyword>
<evidence type="ECO:0000313" key="7">
    <source>
        <dbReference type="EMBL" id="MSS01113.1"/>
    </source>
</evidence>
<comment type="function">
    <text evidence="5">Acetylates the N-terminal alanine of ribosomal protein bS18.</text>
</comment>
<evidence type="ECO:0000256" key="2">
    <source>
        <dbReference type="ARBA" id="ARBA00022490"/>
    </source>
</evidence>
<dbReference type="NCBIfam" id="TIGR01575">
    <property type="entry name" value="rimI"/>
    <property type="match status" value="1"/>
</dbReference>
<comment type="subcellular location">
    <subcellularLocation>
        <location evidence="5">Cytoplasm</location>
    </subcellularLocation>
</comment>
<proteinExistence type="inferred from homology"/>
<evidence type="ECO:0000313" key="8">
    <source>
        <dbReference type="Proteomes" id="UP000470082"/>
    </source>
</evidence>
<dbReference type="InterPro" id="IPR016181">
    <property type="entry name" value="Acyl_CoA_acyltransferase"/>
</dbReference>
<dbReference type="PANTHER" id="PTHR43420:SF12">
    <property type="entry name" value="N-ACETYLTRANSFERASE DOMAIN-CONTAINING PROTEIN"/>
    <property type="match status" value="1"/>
</dbReference>
<dbReference type="Proteomes" id="UP000470082">
    <property type="component" value="Unassembled WGS sequence"/>
</dbReference>
<reference evidence="7 8" key="1">
    <citation type="submission" date="2019-08" db="EMBL/GenBank/DDBJ databases">
        <title>In-depth cultivation of the pig gut microbiome towards novel bacterial diversity and tailored functional studies.</title>
        <authorList>
            <person name="Wylensek D."/>
            <person name="Hitch T.C.A."/>
            <person name="Clavel T."/>
        </authorList>
    </citation>
    <scope>NUCLEOTIDE SEQUENCE [LARGE SCALE GENOMIC DNA]</scope>
    <source>
        <strain evidence="7 8">LKV-178-WT-2G</strain>
    </source>
</reference>
<accession>A0A7X2T3L3</accession>
<dbReference type="RefSeq" id="WP_154459575.1">
    <property type="nucleotide sequence ID" value="NZ_JAQYTQ010000020.1"/>
</dbReference>
<evidence type="ECO:0000256" key="3">
    <source>
        <dbReference type="ARBA" id="ARBA00022679"/>
    </source>
</evidence>
<feature type="domain" description="N-acetyltransferase" evidence="6">
    <location>
        <begin position="1"/>
        <end position="143"/>
    </location>
</feature>
<dbReference type="AlphaFoldDB" id="A0A7X2T3L3"/>
<sequence length="143" mass="16808">MIVREMTKEDLPRILECERKCFKDPWNEENCLNEFDENPFSHGWVLIDERIVGYAFLWETFEMAQLARIGVDPDDQGKGYGDILLKACIQRSKEQNCEFMTLDVRVSNEKAIRLYQKNGFIQVNVSKRYYPDGEDALVFTRAL</sequence>
<evidence type="ECO:0000256" key="5">
    <source>
        <dbReference type="RuleBase" id="RU363094"/>
    </source>
</evidence>
<evidence type="ECO:0000259" key="6">
    <source>
        <dbReference type="PROSITE" id="PS51186"/>
    </source>
</evidence>
<dbReference type="CDD" id="cd04301">
    <property type="entry name" value="NAT_SF"/>
    <property type="match status" value="1"/>
</dbReference>
<keyword evidence="8" id="KW-1185">Reference proteome</keyword>
<name>A0A7X2T3L3_9FIRM</name>
<dbReference type="Pfam" id="PF00583">
    <property type="entry name" value="Acetyltransf_1"/>
    <property type="match status" value="1"/>
</dbReference>
<protein>
    <recommendedName>
        <fullName evidence="5">[Ribosomal protein bS18]-alanine N-acetyltransferase</fullName>
        <ecNumber evidence="5">2.3.1.266</ecNumber>
    </recommendedName>
</protein>
<dbReference type="EC" id="2.3.1.266" evidence="5"/>
<dbReference type="InterPro" id="IPR050680">
    <property type="entry name" value="YpeA/RimI_acetyltransf"/>
</dbReference>
<dbReference type="InterPro" id="IPR000182">
    <property type="entry name" value="GNAT_dom"/>
</dbReference>
<organism evidence="7 8">
    <name type="scientific">Floccifex porci</name>
    <dbReference type="NCBI Taxonomy" id="2606629"/>
    <lineage>
        <taxon>Bacteria</taxon>
        <taxon>Bacillati</taxon>
        <taxon>Bacillota</taxon>
        <taxon>Erysipelotrichia</taxon>
        <taxon>Erysipelotrichales</taxon>
        <taxon>Erysipelotrichaceae</taxon>
        <taxon>Floccifex</taxon>
    </lineage>
</organism>
<dbReference type="SUPFAM" id="SSF55729">
    <property type="entry name" value="Acyl-CoA N-acyltransferases (Nat)"/>
    <property type="match status" value="1"/>
</dbReference>
<keyword evidence="2 5" id="KW-0963">Cytoplasm</keyword>
<dbReference type="PANTHER" id="PTHR43420">
    <property type="entry name" value="ACETYLTRANSFERASE"/>
    <property type="match status" value="1"/>
</dbReference>
<comment type="caution">
    <text evidence="7">The sequence shown here is derived from an EMBL/GenBank/DDBJ whole genome shotgun (WGS) entry which is preliminary data.</text>
</comment>
<evidence type="ECO:0000256" key="1">
    <source>
        <dbReference type="ARBA" id="ARBA00005395"/>
    </source>
</evidence>
<keyword evidence="4" id="KW-0012">Acyltransferase</keyword>
<dbReference type="Gene3D" id="3.40.630.30">
    <property type="match status" value="1"/>
</dbReference>